<dbReference type="InterPro" id="IPR004821">
    <property type="entry name" value="Cyt_trans-like"/>
</dbReference>
<dbReference type="PANTHER" id="PTHR43793:SF1">
    <property type="entry name" value="FAD SYNTHASE"/>
    <property type="match status" value="1"/>
</dbReference>
<accession>A0A0G0AV93</accession>
<name>A0A0G0AV93_9BACT</name>
<evidence type="ECO:0000313" key="5">
    <source>
        <dbReference type="Proteomes" id="UP000034688"/>
    </source>
</evidence>
<proteinExistence type="predicted"/>
<reference evidence="4 5" key="1">
    <citation type="journal article" date="2015" name="Nature">
        <title>rRNA introns, odd ribosomes, and small enigmatic genomes across a large radiation of phyla.</title>
        <authorList>
            <person name="Brown C.T."/>
            <person name="Hug L.A."/>
            <person name="Thomas B.C."/>
            <person name="Sharon I."/>
            <person name="Castelle C.J."/>
            <person name="Singh A."/>
            <person name="Wilkins M.J."/>
            <person name="Williams K.H."/>
            <person name="Banfield J.F."/>
        </authorList>
    </citation>
    <scope>NUCLEOTIDE SEQUENCE [LARGE SCALE GENOMIC DNA]</scope>
</reference>
<dbReference type="Proteomes" id="UP000034688">
    <property type="component" value="Unassembled WGS sequence"/>
</dbReference>
<dbReference type="SUPFAM" id="SSF52374">
    <property type="entry name" value="Nucleotidylyl transferase"/>
    <property type="match status" value="1"/>
</dbReference>
<dbReference type="InterPro" id="IPR014729">
    <property type="entry name" value="Rossmann-like_a/b/a_fold"/>
</dbReference>
<dbReference type="NCBIfam" id="TIGR00125">
    <property type="entry name" value="cyt_tran_rel"/>
    <property type="match status" value="1"/>
</dbReference>
<dbReference type="PANTHER" id="PTHR43793">
    <property type="entry name" value="FAD SYNTHASE"/>
    <property type="match status" value="1"/>
</dbReference>
<evidence type="ECO:0000256" key="2">
    <source>
        <dbReference type="ARBA" id="ARBA00022695"/>
    </source>
</evidence>
<sequence length="159" mass="18238">MRKKALIVRYKEIQEAENFFKDKKTILVGGCFDLIHFGHLKFLEKAKEQGDFLIVALESDEFIKKYKKKQPVHQQSERAEILSNLNMVDLIVCLPLLKTNKEYFDLVKKISPSVIAVTVGDKQIENKKKQALGIGAEVKEVVTNLKNFSTRNIAKVFNL</sequence>
<evidence type="ECO:0000259" key="3">
    <source>
        <dbReference type="Pfam" id="PF01467"/>
    </source>
</evidence>
<evidence type="ECO:0000313" key="4">
    <source>
        <dbReference type="EMBL" id="KKP61078.1"/>
    </source>
</evidence>
<dbReference type="GO" id="GO:0016779">
    <property type="term" value="F:nucleotidyltransferase activity"/>
    <property type="evidence" value="ECO:0007669"/>
    <property type="project" value="UniProtKB-KW"/>
</dbReference>
<evidence type="ECO:0000256" key="1">
    <source>
        <dbReference type="ARBA" id="ARBA00022679"/>
    </source>
</evidence>
<organism evidence="4 5">
    <name type="scientific">Candidatus Roizmanbacteria bacterium GW2011_GWA2_34_18</name>
    <dbReference type="NCBI Taxonomy" id="1618477"/>
    <lineage>
        <taxon>Bacteria</taxon>
        <taxon>Candidatus Roizmaniibacteriota</taxon>
    </lineage>
</organism>
<comment type="caution">
    <text evidence="4">The sequence shown here is derived from an EMBL/GenBank/DDBJ whole genome shotgun (WGS) entry which is preliminary data.</text>
</comment>
<dbReference type="Gene3D" id="3.40.50.620">
    <property type="entry name" value="HUPs"/>
    <property type="match status" value="1"/>
</dbReference>
<dbReference type="AlphaFoldDB" id="A0A0G0AV93"/>
<dbReference type="STRING" id="1618477.UR54_C0005G0010"/>
<dbReference type="Pfam" id="PF01467">
    <property type="entry name" value="CTP_transf_like"/>
    <property type="match status" value="1"/>
</dbReference>
<keyword evidence="2" id="KW-0548">Nucleotidyltransferase</keyword>
<dbReference type="InterPro" id="IPR050385">
    <property type="entry name" value="Archaeal_FAD_synthase"/>
</dbReference>
<gene>
    <name evidence="4" type="ORF">UR54_C0005G0010</name>
</gene>
<keyword evidence="1 4" id="KW-0808">Transferase</keyword>
<protein>
    <submittedName>
        <fullName evidence="4">Glycerol-3-phosphate cytidyltransferase TagD</fullName>
    </submittedName>
</protein>
<feature type="domain" description="Cytidyltransferase-like" evidence="3">
    <location>
        <begin position="27"/>
        <end position="143"/>
    </location>
</feature>
<dbReference type="EMBL" id="LBPP01000005">
    <property type="protein sequence ID" value="KKP61078.1"/>
    <property type="molecule type" value="Genomic_DNA"/>
</dbReference>